<feature type="region of interest" description="Disordered" evidence="14">
    <location>
        <begin position="891"/>
        <end position="913"/>
    </location>
</feature>
<dbReference type="Gene3D" id="1.10.510.10">
    <property type="entry name" value="Transferase(Phosphotransferase) domain 1"/>
    <property type="match status" value="1"/>
</dbReference>
<dbReference type="EMBL" id="LVLJ01000398">
    <property type="protein sequence ID" value="OAE34470.1"/>
    <property type="molecule type" value="Genomic_DNA"/>
</dbReference>
<evidence type="ECO:0000256" key="3">
    <source>
        <dbReference type="ARBA" id="ARBA00022614"/>
    </source>
</evidence>
<dbReference type="FunFam" id="3.30.200.20:FF:000039">
    <property type="entry name" value="receptor-like protein kinase FERONIA"/>
    <property type="match status" value="1"/>
</dbReference>
<evidence type="ECO:0000256" key="4">
    <source>
        <dbReference type="ARBA" id="ARBA00022679"/>
    </source>
</evidence>
<dbReference type="GO" id="GO:0005524">
    <property type="term" value="F:ATP binding"/>
    <property type="evidence" value="ECO:0007669"/>
    <property type="project" value="UniProtKB-KW"/>
</dbReference>
<keyword evidence="10" id="KW-0067">ATP-binding</keyword>
<keyword evidence="3" id="KW-0433">Leucine-rich repeat</keyword>
<evidence type="ECO:0000256" key="1">
    <source>
        <dbReference type="ARBA" id="ARBA00004370"/>
    </source>
</evidence>
<dbReference type="GO" id="GO:0016020">
    <property type="term" value="C:membrane"/>
    <property type="evidence" value="ECO:0007669"/>
    <property type="project" value="UniProtKB-SubCell"/>
</dbReference>
<organism evidence="17 18">
    <name type="scientific">Marchantia polymorpha subsp. ruderalis</name>
    <dbReference type="NCBI Taxonomy" id="1480154"/>
    <lineage>
        <taxon>Eukaryota</taxon>
        <taxon>Viridiplantae</taxon>
        <taxon>Streptophyta</taxon>
        <taxon>Embryophyta</taxon>
        <taxon>Marchantiophyta</taxon>
        <taxon>Marchantiopsida</taxon>
        <taxon>Marchantiidae</taxon>
        <taxon>Marchantiales</taxon>
        <taxon>Marchantiaceae</taxon>
        <taxon>Marchantia</taxon>
    </lineage>
</organism>
<dbReference type="SUPFAM" id="SSF52058">
    <property type="entry name" value="L domain-like"/>
    <property type="match status" value="1"/>
</dbReference>
<protein>
    <recommendedName>
        <fullName evidence="16">Protein kinase domain-containing protein</fullName>
    </recommendedName>
</protein>
<evidence type="ECO:0000256" key="7">
    <source>
        <dbReference type="ARBA" id="ARBA00022737"/>
    </source>
</evidence>
<dbReference type="FunFam" id="3.80.10.10:FF:000383">
    <property type="entry name" value="Leucine-rich repeat receptor protein kinase EMS1"/>
    <property type="match status" value="1"/>
</dbReference>
<dbReference type="InterPro" id="IPR032675">
    <property type="entry name" value="LRR_dom_sf"/>
</dbReference>
<evidence type="ECO:0000256" key="12">
    <source>
        <dbReference type="ARBA" id="ARBA00023136"/>
    </source>
</evidence>
<dbReference type="PROSITE" id="PS50011">
    <property type="entry name" value="PROTEIN_KINASE_DOM"/>
    <property type="match status" value="1"/>
</dbReference>
<comment type="caution">
    <text evidence="17">The sequence shown here is derived from an EMBL/GenBank/DDBJ whole genome shotgun (WGS) entry which is preliminary data.</text>
</comment>
<dbReference type="Gene3D" id="3.80.10.10">
    <property type="entry name" value="Ribonuclease Inhibitor"/>
    <property type="match status" value="4"/>
</dbReference>
<keyword evidence="9" id="KW-0418">Kinase</keyword>
<keyword evidence="6" id="KW-0732">Signal</keyword>
<feature type="domain" description="Protein kinase" evidence="16">
    <location>
        <begin position="568"/>
        <end position="859"/>
    </location>
</feature>
<evidence type="ECO:0000256" key="15">
    <source>
        <dbReference type="SAM" id="Phobius"/>
    </source>
</evidence>
<dbReference type="SMART" id="SM00369">
    <property type="entry name" value="LRR_TYP"/>
    <property type="match status" value="6"/>
</dbReference>
<dbReference type="CDD" id="cd14066">
    <property type="entry name" value="STKc_IRAK"/>
    <property type="match status" value="1"/>
</dbReference>
<feature type="transmembrane region" description="Helical" evidence="15">
    <location>
        <begin position="508"/>
        <end position="533"/>
    </location>
</feature>
<proteinExistence type="predicted"/>
<evidence type="ECO:0000256" key="5">
    <source>
        <dbReference type="ARBA" id="ARBA00022692"/>
    </source>
</evidence>
<dbReference type="InterPro" id="IPR003591">
    <property type="entry name" value="Leu-rich_rpt_typical-subtyp"/>
</dbReference>
<keyword evidence="13" id="KW-0325">Glycoprotein</keyword>
<keyword evidence="4" id="KW-0808">Transferase</keyword>
<dbReference type="PANTHER" id="PTHR45974:SF266">
    <property type="entry name" value="LEUCINE-RICH REPEAT RECEPTOR PROTEIN KINASE HPCA1"/>
    <property type="match status" value="1"/>
</dbReference>
<keyword evidence="18" id="KW-1185">Reference proteome</keyword>
<gene>
    <name evidence="17" type="ORF">AXG93_3472s1050</name>
</gene>
<dbReference type="InterPro" id="IPR001611">
    <property type="entry name" value="Leu-rich_rpt"/>
</dbReference>
<evidence type="ECO:0000313" key="17">
    <source>
        <dbReference type="EMBL" id="OAE34470.1"/>
    </source>
</evidence>
<dbReference type="PANTHER" id="PTHR45974">
    <property type="entry name" value="RECEPTOR-LIKE PROTEIN 55"/>
    <property type="match status" value="1"/>
</dbReference>
<evidence type="ECO:0000256" key="13">
    <source>
        <dbReference type="ARBA" id="ARBA00023180"/>
    </source>
</evidence>
<accession>A0A176WMV7</accession>
<dbReference type="SMART" id="SM00220">
    <property type="entry name" value="S_TKc"/>
    <property type="match status" value="1"/>
</dbReference>
<keyword evidence="2" id="KW-0723">Serine/threonine-protein kinase</keyword>
<dbReference type="Pfam" id="PF23598">
    <property type="entry name" value="LRR_14"/>
    <property type="match status" value="1"/>
</dbReference>
<reference evidence="17" key="1">
    <citation type="submission" date="2016-03" db="EMBL/GenBank/DDBJ databases">
        <title>Mechanisms controlling the formation of the plant cell surface in tip-growing cells are functionally conserved among land plants.</title>
        <authorList>
            <person name="Honkanen S."/>
            <person name="Jones V.A."/>
            <person name="Morieri G."/>
            <person name="Champion C."/>
            <person name="Hetherington A.J."/>
            <person name="Kelly S."/>
            <person name="Saint-Marcoux D."/>
            <person name="Proust H."/>
            <person name="Prescott H."/>
            <person name="Dolan L."/>
        </authorList>
    </citation>
    <scope>NUCLEOTIDE SEQUENCE [LARGE SCALE GENOMIC DNA]</scope>
    <source>
        <tissue evidence="17">Whole gametophyte</tissue>
    </source>
</reference>
<dbReference type="Gene3D" id="3.30.200.20">
    <property type="entry name" value="Phosphorylase Kinase, domain 1"/>
    <property type="match status" value="1"/>
</dbReference>
<keyword evidence="5 15" id="KW-0812">Transmembrane</keyword>
<dbReference type="Proteomes" id="UP000077202">
    <property type="component" value="Unassembled WGS sequence"/>
</dbReference>
<evidence type="ECO:0000256" key="9">
    <source>
        <dbReference type="ARBA" id="ARBA00022777"/>
    </source>
</evidence>
<dbReference type="PROSITE" id="PS00108">
    <property type="entry name" value="PROTEIN_KINASE_ST"/>
    <property type="match status" value="1"/>
</dbReference>
<dbReference type="InterPro" id="IPR000719">
    <property type="entry name" value="Prot_kinase_dom"/>
</dbReference>
<evidence type="ECO:0000313" key="18">
    <source>
        <dbReference type="Proteomes" id="UP000077202"/>
    </source>
</evidence>
<evidence type="ECO:0000256" key="10">
    <source>
        <dbReference type="ARBA" id="ARBA00022840"/>
    </source>
</evidence>
<dbReference type="InterPro" id="IPR055414">
    <property type="entry name" value="LRR_R13L4/SHOC2-like"/>
</dbReference>
<keyword evidence="12 15" id="KW-0472">Membrane</keyword>
<evidence type="ECO:0000256" key="2">
    <source>
        <dbReference type="ARBA" id="ARBA00022527"/>
    </source>
</evidence>
<dbReference type="GO" id="GO:0004674">
    <property type="term" value="F:protein serine/threonine kinase activity"/>
    <property type="evidence" value="ECO:0007669"/>
    <property type="project" value="UniProtKB-KW"/>
</dbReference>
<dbReference type="FunFam" id="1.10.510.10:FF:000095">
    <property type="entry name" value="protein STRUBBELIG-RECEPTOR FAMILY 8"/>
    <property type="match status" value="1"/>
</dbReference>
<keyword evidence="7" id="KW-0677">Repeat</keyword>
<dbReference type="Pfam" id="PF07714">
    <property type="entry name" value="PK_Tyr_Ser-Thr"/>
    <property type="match status" value="1"/>
</dbReference>
<evidence type="ECO:0000256" key="8">
    <source>
        <dbReference type="ARBA" id="ARBA00022741"/>
    </source>
</evidence>
<evidence type="ECO:0000256" key="14">
    <source>
        <dbReference type="SAM" id="MobiDB-lite"/>
    </source>
</evidence>
<evidence type="ECO:0000256" key="6">
    <source>
        <dbReference type="ARBA" id="ARBA00022729"/>
    </source>
</evidence>
<keyword evidence="8" id="KW-0547">Nucleotide-binding</keyword>
<sequence>MNSSPMSSKTSTISALVSAAMAMTRGLFLRRASIRLLVSMFLLCSVELMHIQMANAALSPAEESALENWRQRFNLTKWTVDPCVDSATAAWVTCSTDGQTSTVISIDLKQRNLTGPIPDTTAFTNLSRLVLSENNLTGGLPPSIFNQSTLQLLYLESNQFGGSIPDMSALTSVTELALDSTQISGTIPESISRMTAATHIRLQNNPNLTGAIPDLSALSNLLYLDAGFCALNGSLPDLRNAKDLISVKLAQNDLSGTIPPALFQHEKVKYMELNDNSRLSGNVPDVTGLLEVESFQLKNCNLSGAVPHFTTNVKLKYLGLENNQFTTIPTDFTNLTDLQAMSVQNNSITGVLPDLPPSYIQTDAENQLKWITFSNNRFSGGIPKSWNELKYLEAVNADHNNLSGVIPKEMGNLTNLKHLTLSYNQFSGSIPEELGFLLKLETLSLENNQLNGTVPESLASLPNLQDLALTNNRFTAIPEVLRQKPGLNLTYDNNVQIIDGKSSSSSGLSAGAIAGVVIGAAVAIAAVLAIVLYMTRKRRKSNKDQLSKDDMPKSAHAFTLKEIKAITGNNKTLIGRGGFGPVYYGKLADGKEVAVKVRATDSKQGYSEFLNEVRLLSRLHHRNLVPLVGYCVEAQQQILVYVYMSEGSLYEHLYHSGSGAKRYQSPERQPLSWIKRLDILIDAARGIEYLHKDCNPPLIHRDVKASNILLNDKLEAKVGDLGLSKQIPEADPADGAPPTGVSTAVKGTFGYLDPEYFVRRKLTTKSDVFSFGMVILEIITCKRPQNQDFSGADDFTLAEWVQNAVSEDQLESVVDSTLKGEYNDEGMLMVAHVALKCVLPDSADRPEMGAIVTALNEALLLEGHADIPNPDSETAGSVPFSGQLVPPIILPSPPPSFVSTGQFSHPSWNTDPR</sequence>
<dbReference type="SUPFAM" id="SSF56112">
    <property type="entry name" value="Protein kinase-like (PK-like)"/>
    <property type="match status" value="1"/>
</dbReference>
<comment type="subcellular location">
    <subcellularLocation>
        <location evidence="1">Membrane</location>
    </subcellularLocation>
</comment>
<evidence type="ECO:0000256" key="11">
    <source>
        <dbReference type="ARBA" id="ARBA00022989"/>
    </source>
</evidence>
<name>A0A176WMV7_MARPO</name>
<dbReference type="Pfam" id="PF00560">
    <property type="entry name" value="LRR_1"/>
    <property type="match status" value="1"/>
</dbReference>
<dbReference type="InterPro" id="IPR011009">
    <property type="entry name" value="Kinase-like_dom_sf"/>
</dbReference>
<keyword evidence="11 15" id="KW-1133">Transmembrane helix</keyword>
<dbReference type="InterPro" id="IPR008271">
    <property type="entry name" value="Ser/Thr_kinase_AS"/>
</dbReference>
<dbReference type="AlphaFoldDB" id="A0A176WMV7"/>
<evidence type="ECO:0000259" key="16">
    <source>
        <dbReference type="PROSITE" id="PS50011"/>
    </source>
</evidence>
<dbReference type="InterPro" id="IPR001245">
    <property type="entry name" value="Ser-Thr/Tyr_kinase_cat_dom"/>
</dbReference>
<feature type="compositionally biased region" description="Polar residues" evidence="14">
    <location>
        <begin position="897"/>
        <end position="913"/>
    </location>
</feature>